<dbReference type="EMBL" id="JAANBB010000011">
    <property type="protein sequence ID" value="KAF7556515.1"/>
    <property type="molecule type" value="Genomic_DNA"/>
</dbReference>
<dbReference type="Pfam" id="PF00106">
    <property type="entry name" value="adh_short"/>
    <property type="match status" value="1"/>
</dbReference>
<organism evidence="2 3">
    <name type="scientific">Cylindrodendrum hubeiense</name>
    <dbReference type="NCBI Taxonomy" id="595255"/>
    <lineage>
        <taxon>Eukaryota</taxon>
        <taxon>Fungi</taxon>
        <taxon>Dikarya</taxon>
        <taxon>Ascomycota</taxon>
        <taxon>Pezizomycotina</taxon>
        <taxon>Sordariomycetes</taxon>
        <taxon>Hypocreomycetidae</taxon>
        <taxon>Hypocreales</taxon>
        <taxon>Nectriaceae</taxon>
        <taxon>Cylindrodendrum</taxon>
    </lineage>
</organism>
<sequence>MAVPFRELVAEQRMNLPVLATPKLCSGKVYIVTGANTGLGLEAARHVVAAEASKVILAVRNVSAGNAAKADIESTTKSRDVVEVWQLDLASYDSVKAFAKKVTENLDRLDCLIENAGVALDKWVLAEGHESTIAINVMGTLLLGVLLFPKLVESARRYDISPRLVLVTSEAGFTVRPEFDKIRDDPLAKMDDQKTADIGSRYQLSKLVQNMALRHLATLLPVSRTGVVINAVNPGLCKTQLSRNVRLTMRIVITLANSLLGRSVEMGSRTLVHAAVAGKESHGCYLGACEIKENQVPSWAIDEEGKQDQKRIWDDIAKELEKVAPGCVERMLSAAATQQ</sequence>
<keyword evidence="3" id="KW-1185">Reference proteome</keyword>
<evidence type="ECO:0000313" key="3">
    <source>
        <dbReference type="Proteomes" id="UP000722485"/>
    </source>
</evidence>
<dbReference type="AlphaFoldDB" id="A0A9P5HMY6"/>
<dbReference type="Proteomes" id="UP000722485">
    <property type="component" value="Unassembled WGS sequence"/>
</dbReference>
<protein>
    <submittedName>
        <fullName evidence="2">Uncharacterized protein</fullName>
    </submittedName>
</protein>
<dbReference type="PANTHER" id="PTHR43157:SF61">
    <property type="entry name" value="DEHYDROGENASE_REDUCTASE FAMILY PROTEIN, PUTATIVE (AFU_ORTHOLOGUE AFUA_3G01250)-RELATED"/>
    <property type="match status" value="1"/>
</dbReference>
<comment type="caution">
    <text evidence="2">The sequence shown here is derived from an EMBL/GenBank/DDBJ whole genome shotgun (WGS) entry which is preliminary data.</text>
</comment>
<dbReference type="GO" id="GO:0016491">
    <property type="term" value="F:oxidoreductase activity"/>
    <property type="evidence" value="ECO:0007669"/>
    <property type="project" value="UniProtKB-KW"/>
</dbReference>
<accession>A0A9P5HMY6</accession>
<proteinExistence type="predicted"/>
<dbReference type="Gene3D" id="3.40.50.720">
    <property type="entry name" value="NAD(P)-binding Rossmann-like Domain"/>
    <property type="match status" value="1"/>
</dbReference>
<dbReference type="InterPro" id="IPR036291">
    <property type="entry name" value="NAD(P)-bd_dom_sf"/>
</dbReference>
<name>A0A9P5HMY6_9HYPO</name>
<dbReference type="InterPro" id="IPR002347">
    <property type="entry name" value="SDR_fam"/>
</dbReference>
<evidence type="ECO:0000256" key="1">
    <source>
        <dbReference type="ARBA" id="ARBA00023002"/>
    </source>
</evidence>
<keyword evidence="1" id="KW-0560">Oxidoreductase</keyword>
<dbReference type="OrthoDB" id="542013at2759"/>
<dbReference type="PRINTS" id="PR00081">
    <property type="entry name" value="GDHRDH"/>
</dbReference>
<dbReference type="SUPFAM" id="SSF51735">
    <property type="entry name" value="NAD(P)-binding Rossmann-fold domains"/>
    <property type="match status" value="1"/>
</dbReference>
<evidence type="ECO:0000313" key="2">
    <source>
        <dbReference type="EMBL" id="KAF7556515.1"/>
    </source>
</evidence>
<gene>
    <name evidence="2" type="ORF">G7Z17_g1377</name>
</gene>
<reference evidence="2" key="1">
    <citation type="submission" date="2020-03" db="EMBL/GenBank/DDBJ databases">
        <title>Draft Genome Sequence of Cylindrodendrum hubeiense.</title>
        <authorList>
            <person name="Buettner E."/>
            <person name="Kellner H."/>
        </authorList>
    </citation>
    <scope>NUCLEOTIDE SEQUENCE</scope>
    <source>
        <strain evidence="2">IHI 201604</strain>
    </source>
</reference>
<dbReference type="PANTHER" id="PTHR43157">
    <property type="entry name" value="PHOSPHATIDYLINOSITOL-GLYCAN BIOSYNTHESIS CLASS F PROTEIN-RELATED"/>
    <property type="match status" value="1"/>
</dbReference>